<organism evidence="1 2">
    <name type="scientific">Candidatus Ornithomonoglobus intestinigallinarum</name>
    <dbReference type="NCBI Taxonomy" id="2840894"/>
    <lineage>
        <taxon>Bacteria</taxon>
        <taxon>Bacillati</taxon>
        <taxon>Bacillota</taxon>
        <taxon>Clostridia</taxon>
        <taxon>Candidatus Ornithomonoglobus</taxon>
    </lineage>
</organism>
<proteinExistence type="predicted"/>
<dbReference type="InterPro" id="IPR012674">
    <property type="entry name" value="Calycin"/>
</dbReference>
<protein>
    <submittedName>
        <fullName evidence="1">DUF1934 domain-containing protein</fullName>
    </submittedName>
</protein>
<evidence type="ECO:0000313" key="1">
    <source>
        <dbReference type="EMBL" id="HIT86081.1"/>
    </source>
</evidence>
<name>A0A9D1H4N1_9FIRM</name>
<dbReference type="Pfam" id="PF09148">
    <property type="entry name" value="DUF1934"/>
    <property type="match status" value="1"/>
</dbReference>
<dbReference type="Gene3D" id="2.40.128.20">
    <property type="match status" value="1"/>
</dbReference>
<reference evidence="1" key="1">
    <citation type="submission" date="2020-10" db="EMBL/GenBank/DDBJ databases">
        <authorList>
            <person name="Gilroy R."/>
        </authorList>
    </citation>
    <scope>NUCLEOTIDE SEQUENCE</scope>
    <source>
        <strain evidence="1">CHK181-108</strain>
    </source>
</reference>
<reference evidence="1" key="2">
    <citation type="journal article" date="2021" name="PeerJ">
        <title>Extensive microbial diversity within the chicken gut microbiome revealed by metagenomics and culture.</title>
        <authorList>
            <person name="Gilroy R."/>
            <person name="Ravi A."/>
            <person name="Getino M."/>
            <person name="Pursley I."/>
            <person name="Horton D.L."/>
            <person name="Alikhan N.F."/>
            <person name="Baker D."/>
            <person name="Gharbi K."/>
            <person name="Hall N."/>
            <person name="Watson M."/>
            <person name="Adriaenssens E.M."/>
            <person name="Foster-Nyarko E."/>
            <person name="Jarju S."/>
            <person name="Secka A."/>
            <person name="Antonio M."/>
            <person name="Oren A."/>
            <person name="Chaudhuri R.R."/>
            <person name="La Ragione R."/>
            <person name="Hildebrand F."/>
            <person name="Pallen M.J."/>
        </authorList>
    </citation>
    <scope>NUCLEOTIDE SEQUENCE</scope>
    <source>
        <strain evidence="1">CHK181-108</strain>
    </source>
</reference>
<dbReference type="EMBL" id="DVLU01000100">
    <property type="protein sequence ID" value="HIT86081.1"/>
    <property type="molecule type" value="Genomic_DNA"/>
</dbReference>
<gene>
    <name evidence="1" type="ORF">IAA60_09310</name>
</gene>
<evidence type="ECO:0000313" key="2">
    <source>
        <dbReference type="Proteomes" id="UP000824165"/>
    </source>
</evidence>
<dbReference type="SUPFAM" id="SSF50814">
    <property type="entry name" value="Lipocalins"/>
    <property type="match status" value="1"/>
</dbReference>
<sequence length="130" mass="14725">MDISVTNRQRIDGRNDTIEETAQGSLYVKNGKTYIIYKTETENGISSNTIIADGRTVTVKRSGFHSAVLRFDRTRRTQTVCRMPYGNMMMEIETEKIVNALNENGGKLRLVYTTHLQGQIIYNDMSIVVG</sequence>
<comment type="caution">
    <text evidence="1">The sequence shown here is derived from an EMBL/GenBank/DDBJ whole genome shotgun (WGS) entry which is preliminary data.</text>
</comment>
<dbReference type="Proteomes" id="UP000824165">
    <property type="component" value="Unassembled WGS sequence"/>
</dbReference>
<accession>A0A9D1H4N1</accession>
<dbReference type="AlphaFoldDB" id="A0A9D1H4N1"/>
<dbReference type="InterPro" id="IPR015231">
    <property type="entry name" value="DUF1934"/>
</dbReference>